<dbReference type="Proteomes" id="UP000324965">
    <property type="component" value="Unassembled WGS sequence"/>
</dbReference>
<evidence type="ECO:0000259" key="2">
    <source>
        <dbReference type="Pfam" id="PF19816"/>
    </source>
</evidence>
<dbReference type="Pfam" id="PF19816">
    <property type="entry name" value="DUF6299"/>
    <property type="match status" value="1"/>
</dbReference>
<reference evidence="3 4" key="1">
    <citation type="submission" date="2019-05" db="EMBL/GenBank/DDBJ databases">
        <authorList>
            <person name="Hariharan J."/>
            <person name="Choudoir M.J."/>
            <person name="Diebold P."/>
            <person name="Panke-Buisse K."/>
            <person name="Buckley D.H."/>
        </authorList>
    </citation>
    <scope>NUCLEOTIDE SEQUENCE [LARGE SCALE GENOMIC DNA]</scope>
    <source>
        <strain evidence="3 4">SUN51</strain>
    </source>
</reference>
<gene>
    <name evidence="3" type="ORF">FGF04_05240</name>
</gene>
<feature type="signal peptide" evidence="1">
    <location>
        <begin position="1"/>
        <end position="28"/>
    </location>
</feature>
<keyword evidence="1" id="KW-0732">Signal</keyword>
<dbReference type="RefSeq" id="WP_149510044.1">
    <property type="nucleotide sequence ID" value="NZ_VDFC01000015.1"/>
</dbReference>
<name>A0A5B0BKH8_9ACTN</name>
<dbReference type="OrthoDB" id="3873198at2"/>
<dbReference type="AlphaFoldDB" id="A0A5B0BKH8"/>
<evidence type="ECO:0000313" key="4">
    <source>
        <dbReference type="Proteomes" id="UP000324965"/>
    </source>
</evidence>
<comment type="caution">
    <text evidence="3">The sequence shown here is derived from an EMBL/GenBank/DDBJ whole genome shotgun (WGS) entry which is preliminary data.</text>
</comment>
<evidence type="ECO:0000313" key="3">
    <source>
        <dbReference type="EMBL" id="KAA0941379.1"/>
    </source>
</evidence>
<dbReference type="InterPro" id="IPR046266">
    <property type="entry name" value="DUF6299"/>
</dbReference>
<evidence type="ECO:0000256" key="1">
    <source>
        <dbReference type="SAM" id="SignalP"/>
    </source>
</evidence>
<feature type="domain" description="DUF6299" evidence="2">
    <location>
        <begin position="54"/>
        <end position="163"/>
    </location>
</feature>
<protein>
    <recommendedName>
        <fullName evidence="2">DUF6299 domain-containing protein</fullName>
    </recommendedName>
</protein>
<keyword evidence="4" id="KW-1185">Reference proteome</keyword>
<feature type="chain" id="PRO_5022885964" description="DUF6299 domain-containing protein" evidence="1">
    <location>
        <begin position="29"/>
        <end position="164"/>
    </location>
</feature>
<sequence length="164" mass="16336">MRSIRLHQVMGAAAASAALLLAAPSATALSTTAPSATVPSGAALSQSSAPGDLAETVTVDPIGRLASDGTVTLSGTYRCTGGSGPVFVSSSLSQGDTGVRKGVGGTTAVCDGAEHEWTNTDRTDPGRFQPGAAKVEATVMELRSGGLPLPMFHAAREQAVTLVG</sequence>
<proteinExistence type="predicted"/>
<dbReference type="EMBL" id="VDFC01000015">
    <property type="protein sequence ID" value="KAA0941379.1"/>
    <property type="molecule type" value="Genomic_DNA"/>
</dbReference>
<organism evidence="3 4">
    <name type="scientific">Streptomyces apricus</name>
    <dbReference type="NCBI Taxonomy" id="1828112"/>
    <lineage>
        <taxon>Bacteria</taxon>
        <taxon>Bacillati</taxon>
        <taxon>Actinomycetota</taxon>
        <taxon>Actinomycetes</taxon>
        <taxon>Kitasatosporales</taxon>
        <taxon>Streptomycetaceae</taxon>
        <taxon>Streptomyces</taxon>
    </lineage>
</organism>
<accession>A0A5B0BKH8</accession>